<protein>
    <submittedName>
        <fullName evidence="1">Dimethylsulfonioproprionate lyase family protein</fullName>
    </submittedName>
</protein>
<dbReference type="SUPFAM" id="SSF51182">
    <property type="entry name" value="RmlC-like cupins"/>
    <property type="match status" value="1"/>
</dbReference>
<dbReference type="Proteomes" id="UP001255416">
    <property type="component" value="Unassembled WGS sequence"/>
</dbReference>
<dbReference type="InterPro" id="IPR011051">
    <property type="entry name" value="RmlC_Cupin_sf"/>
</dbReference>
<proteinExistence type="predicted"/>
<keyword evidence="1" id="KW-0456">Lyase</keyword>
<name>A0ABU3VEN0_9RHOB</name>
<dbReference type="GO" id="GO:0016829">
    <property type="term" value="F:lyase activity"/>
    <property type="evidence" value="ECO:0007669"/>
    <property type="project" value="UniProtKB-KW"/>
</dbReference>
<keyword evidence="2" id="KW-1185">Reference proteome</keyword>
<reference evidence="2" key="1">
    <citation type="submission" date="2023-05" db="EMBL/GenBank/DDBJ databases">
        <title>Sedimentitalea sp. nov. JM2-8.</title>
        <authorList>
            <person name="Huang J."/>
        </authorList>
    </citation>
    <scope>NUCLEOTIDE SEQUENCE [LARGE SCALE GENOMIC DNA]</scope>
    <source>
        <strain evidence="2">KHS03</strain>
    </source>
</reference>
<comment type="caution">
    <text evidence="1">The sequence shown here is derived from an EMBL/GenBank/DDBJ whole genome shotgun (WGS) entry which is preliminary data.</text>
</comment>
<dbReference type="EMBL" id="JASMWN010000009">
    <property type="protein sequence ID" value="MDU9004616.1"/>
    <property type="molecule type" value="Genomic_DNA"/>
</dbReference>
<organism evidence="1 2">
    <name type="scientific">Sedimentitalea todarodis</name>
    <dbReference type="NCBI Taxonomy" id="1631240"/>
    <lineage>
        <taxon>Bacteria</taxon>
        <taxon>Pseudomonadati</taxon>
        <taxon>Pseudomonadota</taxon>
        <taxon>Alphaproteobacteria</taxon>
        <taxon>Rhodobacterales</taxon>
        <taxon>Paracoccaceae</taxon>
        <taxon>Sedimentitalea</taxon>
    </lineage>
</organism>
<evidence type="ECO:0000313" key="2">
    <source>
        <dbReference type="Proteomes" id="UP001255416"/>
    </source>
</evidence>
<evidence type="ECO:0000313" key="1">
    <source>
        <dbReference type="EMBL" id="MDU9004616.1"/>
    </source>
</evidence>
<dbReference type="InterPro" id="IPR014710">
    <property type="entry name" value="RmlC-like_jellyroll"/>
</dbReference>
<gene>
    <name evidence="1" type="ORF">QO231_12230</name>
</gene>
<dbReference type="Gene3D" id="2.60.120.10">
    <property type="entry name" value="Jelly Rolls"/>
    <property type="match status" value="1"/>
</dbReference>
<dbReference type="InterPro" id="IPR031723">
    <property type="entry name" value="DMSP_lyase"/>
</dbReference>
<sequence>MRNRALQEFLDAARIAYSARARDPNSVSLVEQVFATLESPAPQSQSDSGRLPVCKYLTDIANPSVSDEPDLRQVMTTFFSIEPTLRWRRRQGDCSGASEGFAENHANAMIVGPGGLEPREDVWLGVSLLGPNVQYPNHRHPPQETYLVMNTGDFRQGRNEWVHVAKGETFYNPHNIPHAMRSNDLPLLVFWVLKE</sequence>
<dbReference type="RefSeq" id="WP_316776528.1">
    <property type="nucleotide sequence ID" value="NZ_JASMWN010000009.1"/>
</dbReference>
<accession>A0ABU3VEN0</accession>
<dbReference type="Pfam" id="PF16867">
    <property type="entry name" value="DMSP_lyase"/>
    <property type="match status" value="1"/>
</dbReference>